<comment type="catalytic activity">
    <reaction evidence="1">
        <text>ATP + H2O = ADP + phosphate + H(+)</text>
        <dbReference type="Rhea" id="RHEA:13065"/>
        <dbReference type="ChEBI" id="CHEBI:15377"/>
        <dbReference type="ChEBI" id="CHEBI:15378"/>
        <dbReference type="ChEBI" id="CHEBI:30616"/>
        <dbReference type="ChEBI" id="CHEBI:43474"/>
        <dbReference type="ChEBI" id="CHEBI:456216"/>
        <dbReference type="EC" id="5.6.2.3"/>
    </reaction>
</comment>
<dbReference type="GO" id="GO:0016887">
    <property type="term" value="F:ATP hydrolysis activity"/>
    <property type="evidence" value="ECO:0007669"/>
    <property type="project" value="RHEA"/>
</dbReference>
<dbReference type="PANTHER" id="PTHR10492">
    <property type="match status" value="1"/>
</dbReference>
<dbReference type="GO" id="GO:0043139">
    <property type="term" value="F:5'-3' DNA helicase activity"/>
    <property type="evidence" value="ECO:0007669"/>
    <property type="project" value="UniProtKB-EC"/>
</dbReference>
<gene>
    <name evidence="4" type="ORF">AVEN_269670_1</name>
</gene>
<sequence>MQLNSEQGNVVEILLSAVYNNAADTPKCYFLDGPAGTGKTFVYSTLLHTICGRGDDVIPVASSGIAATLLIGGRTAHSVFKIPIDLNATSPCNLKPNTKEADMLLKTKLIVWDEAPMTHVHAFLAVDRLLQDLTKCKEPFGGKVILLGGDFRQVLPVILRGSRTLTVASSLKKHALWLKFHKLHLTKNMRALESERDFGAWLLDIGEKKSGSTIQLPLQCYPSIQDPIHQLYSDIDFSSVTPQELKGRAILTVNNERSMEINNKVLEFMPGNETVYKAVDMIMSEDPQDQLTFPEEFLNSLTPTGLPPYELKLKIGCIVMLLRNLAPSKGLCNGTRLIITKLQQNIIQAKSIDGTETFLIPRIPLIPSQTNMPFKFKLLYIILYLSGLNIPAVTQVSSPFRCLSCHFLKHRKFRFTRDDVFDVSRCIIDIDVHTSREEHCSRSHSDDRKCATFLRSSVTTVVYLSSIVTHQADIRCEVRIVVLR</sequence>
<organism evidence="4 5">
    <name type="scientific">Araneus ventricosus</name>
    <name type="common">Orbweaver spider</name>
    <name type="synonym">Epeira ventricosa</name>
    <dbReference type="NCBI Taxonomy" id="182803"/>
    <lineage>
        <taxon>Eukaryota</taxon>
        <taxon>Metazoa</taxon>
        <taxon>Ecdysozoa</taxon>
        <taxon>Arthropoda</taxon>
        <taxon>Chelicerata</taxon>
        <taxon>Arachnida</taxon>
        <taxon>Araneae</taxon>
        <taxon>Araneomorphae</taxon>
        <taxon>Entelegynae</taxon>
        <taxon>Araneoidea</taxon>
        <taxon>Araneidae</taxon>
        <taxon>Araneus</taxon>
    </lineage>
</organism>
<dbReference type="GO" id="GO:0006281">
    <property type="term" value="P:DNA repair"/>
    <property type="evidence" value="ECO:0007669"/>
    <property type="project" value="UniProtKB-KW"/>
</dbReference>
<dbReference type="EMBL" id="BGPR01018483">
    <property type="protein sequence ID" value="GBN79273.1"/>
    <property type="molecule type" value="Genomic_DNA"/>
</dbReference>
<dbReference type="GO" id="GO:0006310">
    <property type="term" value="P:DNA recombination"/>
    <property type="evidence" value="ECO:0007669"/>
    <property type="project" value="UniProtKB-KW"/>
</dbReference>
<keyword evidence="1" id="KW-0378">Hydrolase</keyword>
<feature type="domain" description="DNA helicase Pif1-like 2B" evidence="3">
    <location>
        <begin position="296"/>
        <end position="342"/>
    </location>
</feature>
<keyword evidence="1" id="KW-0547">Nucleotide-binding</keyword>
<keyword evidence="5" id="KW-1185">Reference proteome</keyword>
<keyword evidence="1" id="KW-0067">ATP-binding</keyword>
<dbReference type="Pfam" id="PF21530">
    <property type="entry name" value="Pif1_2B_dom"/>
    <property type="match status" value="1"/>
</dbReference>
<comment type="cofactor">
    <cofactor evidence="1">
        <name>Mg(2+)</name>
        <dbReference type="ChEBI" id="CHEBI:18420"/>
    </cofactor>
</comment>
<dbReference type="AlphaFoldDB" id="A0A4Y2RU77"/>
<keyword evidence="1" id="KW-0233">DNA recombination</keyword>
<dbReference type="InterPro" id="IPR010285">
    <property type="entry name" value="DNA_helicase_pif1-like_DEAD"/>
</dbReference>
<evidence type="ECO:0000259" key="2">
    <source>
        <dbReference type="Pfam" id="PF05970"/>
    </source>
</evidence>
<dbReference type="GO" id="GO:0000723">
    <property type="term" value="P:telomere maintenance"/>
    <property type="evidence" value="ECO:0007669"/>
    <property type="project" value="InterPro"/>
</dbReference>
<protein>
    <recommendedName>
        <fullName evidence="1">ATP-dependent DNA helicase</fullName>
        <ecNumber evidence="1">5.6.2.3</ecNumber>
    </recommendedName>
</protein>
<accession>A0A4Y2RU77</accession>
<reference evidence="4 5" key="1">
    <citation type="journal article" date="2019" name="Sci. Rep.">
        <title>Orb-weaving spider Araneus ventricosus genome elucidates the spidroin gene catalogue.</title>
        <authorList>
            <person name="Kono N."/>
            <person name="Nakamura H."/>
            <person name="Ohtoshi R."/>
            <person name="Moran D.A.P."/>
            <person name="Shinohara A."/>
            <person name="Yoshida Y."/>
            <person name="Fujiwara M."/>
            <person name="Mori M."/>
            <person name="Tomita M."/>
            <person name="Arakawa K."/>
        </authorList>
    </citation>
    <scope>NUCLEOTIDE SEQUENCE [LARGE SCALE GENOMIC DNA]</scope>
</reference>
<dbReference type="GO" id="GO:0005524">
    <property type="term" value="F:ATP binding"/>
    <property type="evidence" value="ECO:0007669"/>
    <property type="project" value="UniProtKB-KW"/>
</dbReference>
<dbReference type="PANTHER" id="PTHR10492:SF57">
    <property type="entry name" value="ATP-DEPENDENT DNA HELICASE"/>
    <property type="match status" value="1"/>
</dbReference>
<keyword evidence="1" id="KW-0234">DNA repair</keyword>
<evidence type="ECO:0000313" key="5">
    <source>
        <dbReference type="Proteomes" id="UP000499080"/>
    </source>
</evidence>
<name>A0A4Y2RU77_ARAVE</name>
<evidence type="ECO:0000313" key="4">
    <source>
        <dbReference type="EMBL" id="GBN79273.1"/>
    </source>
</evidence>
<evidence type="ECO:0000256" key="1">
    <source>
        <dbReference type="RuleBase" id="RU363044"/>
    </source>
</evidence>
<dbReference type="EC" id="5.6.2.3" evidence="1"/>
<keyword evidence="1" id="KW-0227">DNA damage</keyword>
<keyword evidence="1" id="KW-0347">Helicase</keyword>
<comment type="caution">
    <text evidence="4">The sequence shown here is derived from an EMBL/GenBank/DDBJ whole genome shotgun (WGS) entry which is preliminary data.</text>
</comment>
<dbReference type="InterPro" id="IPR027417">
    <property type="entry name" value="P-loop_NTPase"/>
</dbReference>
<feature type="domain" description="DNA helicase Pif1-like DEAD-box helicase" evidence="2">
    <location>
        <begin position="2"/>
        <end position="208"/>
    </location>
</feature>
<dbReference type="Gene3D" id="3.40.50.300">
    <property type="entry name" value="P-loop containing nucleotide triphosphate hydrolases"/>
    <property type="match status" value="1"/>
</dbReference>
<dbReference type="InterPro" id="IPR049163">
    <property type="entry name" value="Pif1-like_2B_dom"/>
</dbReference>
<dbReference type="Proteomes" id="UP000499080">
    <property type="component" value="Unassembled WGS sequence"/>
</dbReference>
<dbReference type="SUPFAM" id="SSF52540">
    <property type="entry name" value="P-loop containing nucleoside triphosphate hydrolases"/>
    <property type="match status" value="2"/>
</dbReference>
<proteinExistence type="inferred from homology"/>
<comment type="similarity">
    <text evidence="1">Belongs to the helicase family.</text>
</comment>
<dbReference type="OrthoDB" id="272985at2759"/>
<dbReference type="Pfam" id="PF05970">
    <property type="entry name" value="PIF1"/>
    <property type="match status" value="1"/>
</dbReference>
<evidence type="ECO:0000259" key="3">
    <source>
        <dbReference type="Pfam" id="PF21530"/>
    </source>
</evidence>